<dbReference type="Gene3D" id="1.10.357.10">
    <property type="entry name" value="Tetracycline Repressor, domain 2"/>
    <property type="match status" value="1"/>
</dbReference>
<dbReference type="InterPro" id="IPR009057">
    <property type="entry name" value="Homeodomain-like_sf"/>
</dbReference>
<dbReference type="InterPro" id="IPR050109">
    <property type="entry name" value="HTH-type_TetR-like_transc_reg"/>
</dbReference>
<name>A0A5D5APK0_9EURY</name>
<dbReference type="PANTHER" id="PTHR30055:SF234">
    <property type="entry name" value="HTH-TYPE TRANSCRIPTIONAL REGULATOR BETI"/>
    <property type="match status" value="1"/>
</dbReference>
<evidence type="ECO:0000259" key="6">
    <source>
        <dbReference type="PROSITE" id="PS50977"/>
    </source>
</evidence>
<evidence type="ECO:0000313" key="7">
    <source>
        <dbReference type="EMBL" id="TYT62847.1"/>
    </source>
</evidence>
<evidence type="ECO:0000256" key="3">
    <source>
        <dbReference type="ARBA" id="ARBA00023125"/>
    </source>
</evidence>
<evidence type="ECO:0000313" key="8">
    <source>
        <dbReference type="Proteomes" id="UP000324104"/>
    </source>
</evidence>
<dbReference type="InterPro" id="IPR039538">
    <property type="entry name" value="BetI_C"/>
</dbReference>
<dbReference type="PROSITE" id="PS50977">
    <property type="entry name" value="HTH_TETR_2"/>
    <property type="match status" value="1"/>
</dbReference>
<protein>
    <submittedName>
        <fullName evidence="7">TetR/AcrR family transcriptional regulator</fullName>
    </submittedName>
</protein>
<dbReference type="SUPFAM" id="SSF46689">
    <property type="entry name" value="Homeodomain-like"/>
    <property type="match status" value="1"/>
</dbReference>
<dbReference type="EMBL" id="VTAW01000005">
    <property type="protein sequence ID" value="TYT62847.1"/>
    <property type="molecule type" value="Genomic_DNA"/>
</dbReference>
<keyword evidence="8" id="KW-1185">Reference proteome</keyword>
<gene>
    <name evidence="7" type="ORF">FYC77_05900</name>
</gene>
<keyword evidence="1" id="KW-0678">Repressor</keyword>
<organism evidence="7 8">
    <name type="scientific">Natrialba swarupiae</name>
    <dbReference type="NCBI Taxonomy" id="2448032"/>
    <lineage>
        <taxon>Archaea</taxon>
        <taxon>Methanobacteriati</taxon>
        <taxon>Methanobacteriota</taxon>
        <taxon>Stenosarchaea group</taxon>
        <taxon>Halobacteria</taxon>
        <taxon>Halobacteriales</taxon>
        <taxon>Natrialbaceae</taxon>
        <taxon>Natrialba</taxon>
    </lineage>
</organism>
<dbReference type="PANTHER" id="PTHR30055">
    <property type="entry name" value="HTH-TYPE TRANSCRIPTIONAL REGULATOR RUTR"/>
    <property type="match status" value="1"/>
</dbReference>
<dbReference type="Pfam" id="PF13977">
    <property type="entry name" value="TetR_C_6"/>
    <property type="match status" value="1"/>
</dbReference>
<dbReference type="InterPro" id="IPR036271">
    <property type="entry name" value="Tet_transcr_reg_TetR-rel_C_sf"/>
</dbReference>
<dbReference type="SUPFAM" id="SSF48498">
    <property type="entry name" value="Tetracyclin repressor-like, C-terminal domain"/>
    <property type="match status" value="1"/>
</dbReference>
<evidence type="ECO:0000256" key="1">
    <source>
        <dbReference type="ARBA" id="ARBA00022491"/>
    </source>
</evidence>
<dbReference type="GO" id="GO:0000976">
    <property type="term" value="F:transcription cis-regulatory region binding"/>
    <property type="evidence" value="ECO:0007669"/>
    <property type="project" value="TreeGrafter"/>
</dbReference>
<sequence length="212" mass="24381">MSEPFFSDPEGTREQILAATYRALSRHGYADLTISAIGEEFEKSPSLVYRHYDSKDDLVLACLSYMLDQFETRFTDEEITDPRCRLESFLGWGLVEDLSDEEDEFIASLVELRSLAVHDDDYGRHFSRSDRVFERHLATILRAGIDQGVFQDRDPDRVAVILNTLMFGSLVRRATQQDTDQPWIEHVRAELATFLETQVYADGVAVRLFDDD</sequence>
<dbReference type="Proteomes" id="UP000324104">
    <property type="component" value="Unassembled WGS sequence"/>
</dbReference>
<keyword evidence="4" id="KW-0804">Transcription</keyword>
<dbReference type="RefSeq" id="WP_149080576.1">
    <property type="nucleotide sequence ID" value="NZ_VTAW01000005.1"/>
</dbReference>
<dbReference type="InterPro" id="IPR001647">
    <property type="entry name" value="HTH_TetR"/>
</dbReference>
<feature type="domain" description="HTH tetR-type" evidence="6">
    <location>
        <begin position="10"/>
        <end position="70"/>
    </location>
</feature>
<dbReference type="GO" id="GO:0003700">
    <property type="term" value="F:DNA-binding transcription factor activity"/>
    <property type="evidence" value="ECO:0007669"/>
    <property type="project" value="TreeGrafter"/>
</dbReference>
<evidence type="ECO:0000256" key="2">
    <source>
        <dbReference type="ARBA" id="ARBA00023015"/>
    </source>
</evidence>
<comment type="caution">
    <text evidence="7">The sequence shown here is derived from an EMBL/GenBank/DDBJ whole genome shotgun (WGS) entry which is preliminary data.</text>
</comment>
<keyword evidence="3 5" id="KW-0238">DNA-binding</keyword>
<proteinExistence type="predicted"/>
<reference evidence="7 8" key="1">
    <citation type="submission" date="2019-08" db="EMBL/GenBank/DDBJ databases">
        <title>Archaea genome.</title>
        <authorList>
            <person name="Kajale S."/>
            <person name="Shouche Y."/>
            <person name="Deshpande N."/>
            <person name="Sharma A."/>
        </authorList>
    </citation>
    <scope>NUCLEOTIDE SEQUENCE [LARGE SCALE GENOMIC DNA]</scope>
    <source>
        <strain evidence="7 8">ESP3B_9</strain>
    </source>
</reference>
<evidence type="ECO:0000256" key="4">
    <source>
        <dbReference type="ARBA" id="ARBA00023163"/>
    </source>
</evidence>
<feature type="DNA-binding region" description="H-T-H motif" evidence="5">
    <location>
        <begin position="33"/>
        <end position="52"/>
    </location>
</feature>
<keyword evidence="2" id="KW-0805">Transcription regulation</keyword>
<evidence type="ECO:0000256" key="5">
    <source>
        <dbReference type="PROSITE-ProRule" id="PRU00335"/>
    </source>
</evidence>
<dbReference type="Pfam" id="PF00440">
    <property type="entry name" value="TetR_N"/>
    <property type="match status" value="1"/>
</dbReference>
<dbReference type="AlphaFoldDB" id="A0A5D5APK0"/>
<accession>A0A5D5APK0</accession>